<name>A0A2T2YL73_9BACT</name>
<feature type="transmembrane region" description="Helical" evidence="1">
    <location>
        <begin position="37"/>
        <end position="56"/>
    </location>
</feature>
<proteinExistence type="predicted"/>
<keyword evidence="1" id="KW-0472">Membrane</keyword>
<keyword evidence="1" id="KW-1133">Transmembrane helix</keyword>
<dbReference type="AlphaFoldDB" id="A0A2T2YL73"/>
<gene>
    <name evidence="2" type="ORF">AHMF7605_23570</name>
</gene>
<comment type="caution">
    <text evidence="2">The sequence shown here is derived from an EMBL/GenBank/DDBJ whole genome shotgun (WGS) entry which is preliminary data.</text>
</comment>
<evidence type="ECO:0000313" key="2">
    <source>
        <dbReference type="EMBL" id="PSR56266.1"/>
    </source>
</evidence>
<sequence length="95" mass="10698">MIYFHYCSRHGATHIVLLGAGSRLQAAVLMRWSRNPFASWPAGLVWLFRAGLSFLSSWRRNACGTGTLEGPPPPNWGQFFLVTVFIISPLFNFLI</sequence>
<organism evidence="2 3">
    <name type="scientific">Adhaeribacter arboris</name>
    <dbReference type="NCBI Taxonomy" id="2072846"/>
    <lineage>
        <taxon>Bacteria</taxon>
        <taxon>Pseudomonadati</taxon>
        <taxon>Bacteroidota</taxon>
        <taxon>Cytophagia</taxon>
        <taxon>Cytophagales</taxon>
        <taxon>Hymenobacteraceae</taxon>
        <taxon>Adhaeribacter</taxon>
    </lineage>
</organism>
<evidence type="ECO:0000313" key="3">
    <source>
        <dbReference type="Proteomes" id="UP000240357"/>
    </source>
</evidence>
<dbReference type="Proteomes" id="UP000240357">
    <property type="component" value="Unassembled WGS sequence"/>
</dbReference>
<reference evidence="2 3" key="1">
    <citation type="submission" date="2018-03" db="EMBL/GenBank/DDBJ databases">
        <title>Adhaeribacter sp. HMF7605 Genome sequencing and assembly.</title>
        <authorList>
            <person name="Kang H."/>
            <person name="Kang J."/>
            <person name="Cha I."/>
            <person name="Kim H."/>
            <person name="Joh K."/>
        </authorList>
    </citation>
    <scope>NUCLEOTIDE SEQUENCE [LARGE SCALE GENOMIC DNA]</scope>
    <source>
        <strain evidence="2 3">HMF7605</strain>
    </source>
</reference>
<accession>A0A2T2YL73</accession>
<evidence type="ECO:0000256" key="1">
    <source>
        <dbReference type="SAM" id="Phobius"/>
    </source>
</evidence>
<keyword evidence="3" id="KW-1185">Reference proteome</keyword>
<feature type="transmembrane region" description="Helical" evidence="1">
    <location>
        <begin position="76"/>
        <end position="94"/>
    </location>
</feature>
<dbReference type="EMBL" id="PYFT01000001">
    <property type="protein sequence ID" value="PSR56266.1"/>
    <property type="molecule type" value="Genomic_DNA"/>
</dbReference>
<keyword evidence="1" id="KW-0812">Transmembrane</keyword>
<protein>
    <submittedName>
        <fullName evidence="2">Uncharacterized protein</fullName>
    </submittedName>
</protein>